<evidence type="ECO:0000256" key="12">
    <source>
        <dbReference type="ARBA" id="ARBA00032877"/>
    </source>
</evidence>
<evidence type="ECO:0000256" key="11">
    <source>
        <dbReference type="ARBA" id="ARBA00032235"/>
    </source>
</evidence>
<dbReference type="InterPro" id="IPR006171">
    <property type="entry name" value="TOPRIM_dom"/>
</dbReference>
<feature type="region of interest" description="Disordered" evidence="13">
    <location>
        <begin position="453"/>
        <end position="476"/>
    </location>
</feature>
<evidence type="ECO:0000256" key="5">
    <source>
        <dbReference type="ARBA" id="ARBA00022842"/>
    </source>
</evidence>
<dbReference type="PANTHER" id="PTHR11390:SF21">
    <property type="entry name" value="DNA TOPOISOMERASE 3-ALPHA"/>
    <property type="match status" value="1"/>
</dbReference>
<dbReference type="PROSITE" id="PS00396">
    <property type="entry name" value="TOPO_IA_1"/>
    <property type="match status" value="1"/>
</dbReference>
<keyword evidence="4" id="KW-0479">Metal-binding</keyword>
<evidence type="ECO:0000256" key="3">
    <source>
        <dbReference type="ARBA" id="ARBA00012891"/>
    </source>
</evidence>
<accession>A0A975GEW4</accession>
<dbReference type="SMART" id="SM00437">
    <property type="entry name" value="TOP1Ac"/>
    <property type="match status" value="1"/>
</dbReference>
<dbReference type="Pfam" id="PF01131">
    <property type="entry name" value="Topoisom_bac"/>
    <property type="match status" value="1"/>
</dbReference>
<dbReference type="InterPro" id="IPR025589">
    <property type="entry name" value="Toprim_C_rpt"/>
</dbReference>
<dbReference type="PROSITE" id="PS52039">
    <property type="entry name" value="TOPO_IA_2"/>
    <property type="match status" value="1"/>
</dbReference>
<dbReference type="InterPro" id="IPR013826">
    <property type="entry name" value="Topo_IA_cen_sub3"/>
</dbReference>
<dbReference type="Proteomes" id="UP000663720">
    <property type="component" value="Chromosome"/>
</dbReference>
<dbReference type="GO" id="GO:0046872">
    <property type="term" value="F:metal ion binding"/>
    <property type="evidence" value="ECO:0007669"/>
    <property type="project" value="UniProtKB-KW"/>
</dbReference>
<dbReference type="InterPro" id="IPR023406">
    <property type="entry name" value="Topo_IA_AS"/>
</dbReference>
<evidence type="ECO:0000256" key="13">
    <source>
        <dbReference type="SAM" id="MobiDB-lite"/>
    </source>
</evidence>
<dbReference type="EMBL" id="CP061799">
    <property type="protein sequence ID" value="QTA78613.1"/>
    <property type="molecule type" value="Genomic_DNA"/>
</dbReference>
<dbReference type="KEGG" id="dli:dnl_08370"/>
<dbReference type="InterPro" id="IPR023405">
    <property type="entry name" value="Topo_IA_core_domain"/>
</dbReference>
<reference evidence="16" key="1">
    <citation type="journal article" date="2021" name="Microb. Physiol.">
        <title>Proteogenomic Insights into the Physiology of Marine, Sulfate-Reducing, Filamentous Desulfonema limicola and Desulfonema magnum.</title>
        <authorList>
            <person name="Schnaars V."/>
            <person name="Wohlbrand L."/>
            <person name="Scheve S."/>
            <person name="Hinrichs C."/>
            <person name="Reinhardt R."/>
            <person name="Rabus R."/>
        </authorList>
    </citation>
    <scope>NUCLEOTIDE SEQUENCE</scope>
    <source>
        <strain evidence="16">5ac10</strain>
    </source>
</reference>
<keyword evidence="17" id="KW-1185">Reference proteome</keyword>
<dbReference type="NCBIfam" id="TIGR01056">
    <property type="entry name" value="topB"/>
    <property type="match status" value="1"/>
</dbReference>
<dbReference type="InterPro" id="IPR005738">
    <property type="entry name" value="TopoIII"/>
</dbReference>
<evidence type="ECO:0000313" key="16">
    <source>
        <dbReference type="EMBL" id="QTA78613.1"/>
    </source>
</evidence>
<proteinExistence type="inferred from homology"/>
<dbReference type="Pfam" id="PF13342">
    <property type="entry name" value="Toprim_Crpt"/>
    <property type="match status" value="2"/>
</dbReference>
<evidence type="ECO:0000313" key="17">
    <source>
        <dbReference type="Proteomes" id="UP000663720"/>
    </source>
</evidence>
<evidence type="ECO:0000256" key="6">
    <source>
        <dbReference type="ARBA" id="ARBA00023029"/>
    </source>
</evidence>
<keyword evidence="5" id="KW-0460">Magnesium</keyword>
<dbReference type="EC" id="5.6.2.1" evidence="3"/>
<feature type="domain" description="Toprim" evidence="14">
    <location>
        <begin position="2"/>
        <end position="137"/>
    </location>
</feature>
<protein>
    <recommendedName>
        <fullName evidence="3">DNA topoisomerase</fullName>
        <ecNumber evidence="3">5.6.2.1</ecNumber>
    </recommendedName>
    <alternativeName>
        <fullName evidence="12">Omega-protein</fullName>
    </alternativeName>
    <alternativeName>
        <fullName evidence="11">Relaxing enzyme</fullName>
    </alternativeName>
    <alternativeName>
        <fullName evidence="9">Swivelase</fullName>
    </alternativeName>
    <alternativeName>
        <fullName evidence="10">Untwisting enzyme</fullName>
    </alternativeName>
</protein>
<dbReference type="GO" id="GO:0006310">
    <property type="term" value="P:DNA recombination"/>
    <property type="evidence" value="ECO:0007669"/>
    <property type="project" value="TreeGrafter"/>
</dbReference>
<sequence>MKTLILTEKPSVAMDFAKALGVKGAKQDGFIENESYIITWAVGHLVELLNPDEYDPKWKAWRLETLPIIPERFYYKPIPNTEKQLRVISGLLKRPIDKLIIATDAGREGEVIARTILLFSGFNDFDKLKRFWTSQALTPQVVKQGMQSFLPASQYDRLWRAGQARQIADWLVGMSCTRAATIAARQSVNTENTGKNDLFSVGRVQTAVLSLLVDRRRERENFKPEPYWLLRAYFINEKGQWQGSWFKKEQTRFDREEEAKQVLDKIKAQTGIVTSVKKQKKNQAPPFLYSLTELQQEANRKFSFSAKDTLGIAQDLYEQKKCLSYPRTDSVVLGSQNVGMAGDIVNKLSDIYPGIFAGIRHELIDIKNKRVFNDARLTDHHALIPLAPVPQSAGGDEKKIYGLVLKRFAAAFYPDFEFEQTDIITEVEKEEFQTRGKRILNLGWKAVYQDEASKKDEEKKDDDEPENLPPLINGDPAIVKDAGLEKKMTQPPPEYTEALLLKDMTNPGRYVSEDELKKVYRGDTGLGTQATRAQIIETLLTREYLIRIKKQLKATDKGCRLIESLRRFNFAKILTSPEETARWEMQLEQIAQGNGSDTEFLNGIKNLVQNIIQEFKTRTKGGPKVLGKCPDCGGDIIEGKKGYGCSNWREEDGSCRFVVWKNTAQKNINIQMLKQLLEKGSIGPFDDFISKKGSPFSAELKLVVQDGKWEVKFDFDNGQDEGNKEPVGKCPVCGGNVIETQKAYGCSNWKEEDGACKFVIWKTMAQKEISRKAAAALLENGITDQLFGFISRKGKAFSARLKLEGEKPDLPKVVFVFPD</sequence>
<dbReference type="GO" id="GO:0006265">
    <property type="term" value="P:DNA topological change"/>
    <property type="evidence" value="ECO:0007669"/>
    <property type="project" value="InterPro"/>
</dbReference>
<dbReference type="InterPro" id="IPR034144">
    <property type="entry name" value="TOPRIM_TopoIII"/>
</dbReference>
<dbReference type="InterPro" id="IPR003601">
    <property type="entry name" value="Topo_IA_2"/>
</dbReference>
<evidence type="ECO:0000256" key="8">
    <source>
        <dbReference type="ARBA" id="ARBA00023235"/>
    </source>
</evidence>
<dbReference type="GO" id="GO:0003677">
    <property type="term" value="F:DNA binding"/>
    <property type="evidence" value="ECO:0007669"/>
    <property type="project" value="UniProtKB-KW"/>
</dbReference>
<dbReference type="AlphaFoldDB" id="A0A975GEW4"/>
<dbReference type="RefSeq" id="WP_207690444.1">
    <property type="nucleotide sequence ID" value="NZ_CP061799.1"/>
</dbReference>
<evidence type="ECO:0000256" key="10">
    <source>
        <dbReference type="ARBA" id="ARBA00031985"/>
    </source>
</evidence>
<dbReference type="Gene3D" id="3.40.50.140">
    <property type="match status" value="1"/>
</dbReference>
<keyword evidence="7" id="KW-0238">DNA-binding</keyword>
<dbReference type="NCBIfam" id="NF005829">
    <property type="entry name" value="PRK07726.1"/>
    <property type="match status" value="1"/>
</dbReference>
<dbReference type="InterPro" id="IPR013825">
    <property type="entry name" value="Topo_IA_cen_sub2"/>
</dbReference>
<dbReference type="InterPro" id="IPR003602">
    <property type="entry name" value="Topo_IA_DNA-bd_dom"/>
</dbReference>
<dbReference type="PROSITE" id="PS50880">
    <property type="entry name" value="TOPRIM"/>
    <property type="match status" value="1"/>
</dbReference>
<dbReference type="InterPro" id="IPR000380">
    <property type="entry name" value="Topo_IA"/>
</dbReference>
<dbReference type="SMART" id="SM00493">
    <property type="entry name" value="TOPRIM"/>
    <property type="match status" value="1"/>
</dbReference>
<evidence type="ECO:0000256" key="1">
    <source>
        <dbReference type="ARBA" id="ARBA00000213"/>
    </source>
</evidence>
<dbReference type="Gene3D" id="2.70.20.10">
    <property type="entry name" value="Topoisomerase I, domain 3"/>
    <property type="match status" value="1"/>
</dbReference>
<dbReference type="SUPFAM" id="SSF56712">
    <property type="entry name" value="Prokaryotic type I DNA topoisomerase"/>
    <property type="match status" value="1"/>
</dbReference>
<evidence type="ECO:0000256" key="2">
    <source>
        <dbReference type="ARBA" id="ARBA00009446"/>
    </source>
</evidence>
<dbReference type="PANTHER" id="PTHR11390">
    <property type="entry name" value="PROKARYOTIC DNA TOPOISOMERASE"/>
    <property type="match status" value="1"/>
</dbReference>
<dbReference type="Gene3D" id="1.10.290.10">
    <property type="entry name" value="Topoisomerase I, domain 4"/>
    <property type="match status" value="1"/>
</dbReference>
<keyword evidence="6" id="KW-0799">Topoisomerase</keyword>
<feature type="domain" description="Topo IA-type catalytic" evidence="15">
    <location>
        <begin position="155"/>
        <end position="612"/>
    </location>
</feature>
<evidence type="ECO:0000256" key="4">
    <source>
        <dbReference type="ARBA" id="ARBA00022723"/>
    </source>
</evidence>
<dbReference type="InterPro" id="IPR013824">
    <property type="entry name" value="Topo_IA_cen_sub1"/>
</dbReference>
<evidence type="ECO:0000256" key="7">
    <source>
        <dbReference type="ARBA" id="ARBA00023125"/>
    </source>
</evidence>
<comment type="similarity">
    <text evidence="2">Belongs to the type IA topoisomerase family.</text>
</comment>
<dbReference type="CDD" id="cd00186">
    <property type="entry name" value="TOP1Ac"/>
    <property type="match status" value="1"/>
</dbReference>
<comment type="catalytic activity">
    <reaction evidence="1">
        <text>ATP-independent breakage of single-stranded DNA, followed by passage and rejoining.</text>
        <dbReference type="EC" id="5.6.2.1"/>
    </reaction>
</comment>
<evidence type="ECO:0000259" key="15">
    <source>
        <dbReference type="PROSITE" id="PS52039"/>
    </source>
</evidence>
<dbReference type="GO" id="GO:0003917">
    <property type="term" value="F:DNA topoisomerase type I (single strand cut, ATP-independent) activity"/>
    <property type="evidence" value="ECO:0007669"/>
    <property type="project" value="UniProtKB-EC"/>
</dbReference>
<dbReference type="Gene3D" id="1.10.460.10">
    <property type="entry name" value="Topoisomerase I, domain 2"/>
    <property type="match status" value="1"/>
</dbReference>
<dbReference type="CDD" id="cd03362">
    <property type="entry name" value="TOPRIM_TopoIA_TopoIII"/>
    <property type="match status" value="1"/>
</dbReference>
<dbReference type="GO" id="GO:0006281">
    <property type="term" value="P:DNA repair"/>
    <property type="evidence" value="ECO:0007669"/>
    <property type="project" value="TreeGrafter"/>
</dbReference>
<dbReference type="GO" id="GO:0043597">
    <property type="term" value="C:cytoplasmic replication fork"/>
    <property type="evidence" value="ECO:0007669"/>
    <property type="project" value="TreeGrafter"/>
</dbReference>
<evidence type="ECO:0000259" key="14">
    <source>
        <dbReference type="PROSITE" id="PS50880"/>
    </source>
</evidence>
<organism evidence="16 17">
    <name type="scientific">Desulfonema limicola</name>
    <dbReference type="NCBI Taxonomy" id="45656"/>
    <lineage>
        <taxon>Bacteria</taxon>
        <taxon>Pseudomonadati</taxon>
        <taxon>Thermodesulfobacteriota</taxon>
        <taxon>Desulfobacteria</taxon>
        <taxon>Desulfobacterales</taxon>
        <taxon>Desulfococcaceae</taxon>
        <taxon>Desulfonema</taxon>
    </lineage>
</organism>
<dbReference type="PRINTS" id="PR00417">
    <property type="entry name" value="PRTPISMRASEI"/>
</dbReference>
<dbReference type="Pfam" id="PF01751">
    <property type="entry name" value="Toprim"/>
    <property type="match status" value="1"/>
</dbReference>
<keyword evidence="8" id="KW-0413">Isomerase</keyword>
<dbReference type="InterPro" id="IPR013497">
    <property type="entry name" value="Topo_IA_cen"/>
</dbReference>
<gene>
    <name evidence="16" type="primary">topB</name>
    <name evidence="16" type="ORF">dnl_08370</name>
</gene>
<evidence type="ECO:0000256" key="9">
    <source>
        <dbReference type="ARBA" id="ARBA00030003"/>
    </source>
</evidence>
<dbReference type="SMART" id="SM00436">
    <property type="entry name" value="TOP1Bc"/>
    <property type="match status" value="1"/>
</dbReference>
<name>A0A975GEW4_9BACT</name>